<evidence type="ECO:0000256" key="2">
    <source>
        <dbReference type="ARBA" id="ARBA00022723"/>
    </source>
</evidence>
<dbReference type="Pfam" id="PF00067">
    <property type="entry name" value="p450"/>
    <property type="match status" value="1"/>
</dbReference>
<evidence type="ECO:0008006" key="9">
    <source>
        <dbReference type="Google" id="ProtNLM"/>
    </source>
</evidence>
<dbReference type="PRINTS" id="PR00385">
    <property type="entry name" value="P450"/>
</dbReference>
<keyword evidence="4 5" id="KW-0408">Iron</keyword>
<keyword evidence="3 6" id="KW-0560">Oxidoreductase</keyword>
<dbReference type="PRINTS" id="PR00463">
    <property type="entry name" value="EP450I"/>
</dbReference>
<dbReference type="InterPro" id="IPR017972">
    <property type="entry name" value="Cyt_P450_CS"/>
</dbReference>
<dbReference type="EMBL" id="JBBNAF010000010">
    <property type="protein sequence ID" value="KAK9108565.1"/>
    <property type="molecule type" value="Genomic_DNA"/>
</dbReference>
<organism evidence="7 8">
    <name type="scientific">Stephania yunnanensis</name>
    <dbReference type="NCBI Taxonomy" id="152371"/>
    <lineage>
        <taxon>Eukaryota</taxon>
        <taxon>Viridiplantae</taxon>
        <taxon>Streptophyta</taxon>
        <taxon>Embryophyta</taxon>
        <taxon>Tracheophyta</taxon>
        <taxon>Spermatophyta</taxon>
        <taxon>Magnoliopsida</taxon>
        <taxon>Ranunculales</taxon>
        <taxon>Menispermaceae</taxon>
        <taxon>Menispermoideae</taxon>
        <taxon>Cissampelideae</taxon>
        <taxon>Stephania</taxon>
    </lineage>
</organism>
<dbReference type="PANTHER" id="PTHR24296">
    <property type="entry name" value="CYTOCHROME P450"/>
    <property type="match status" value="1"/>
</dbReference>
<feature type="binding site" description="axial binding residue" evidence="5">
    <location>
        <position position="460"/>
    </location>
    <ligand>
        <name>heme</name>
        <dbReference type="ChEBI" id="CHEBI:30413"/>
    </ligand>
    <ligandPart>
        <name>Fe</name>
        <dbReference type="ChEBI" id="CHEBI:18248"/>
    </ligandPart>
</feature>
<evidence type="ECO:0000256" key="4">
    <source>
        <dbReference type="ARBA" id="ARBA00023004"/>
    </source>
</evidence>
<accession>A0AAP0NJB7</accession>
<gene>
    <name evidence="7" type="ORF">Syun_024576</name>
</gene>
<dbReference type="Gene3D" id="1.10.630.10">
    <property type="entry name" value="Cytochrome P450"/>
    <property type="match status" value="1"/>
</dbReference>
<reference evidence="7 8" key="1">
    <citation type="submission" date="2024-01" db="EMBL/GenBank/DDBJ databases">
        <title>Genome assemblies of Stephania.</title>
        <authorList>
            <person name="Yang L."/>
        </authorList>
    </citation>
    <scope>NUCLEOTIDE SEQUENCE [LARGE SCALE GENOMIC DNA]</scope>
    <source>
        <strain evidence="7">YNDBR</strain>
        <tissue evidence="7">Leaf</tissue>
    </source>
</reference>
<comment type="caution">
    <text evidence="7">The sequence shown here is derived from an EMBL/GenBank/DDBJ whole genome shotgun (WGS) entry which is preliminary data.</text>
</comment>
<dbReference type="Proteomes" id="UP001420932">
    <property type="component" value="Unassembled WGS sequence"/>
</dbReference>
<evidence type="ECO:0000256" key="1">
    <source>
        <dbReference type="ARBA" id="ARBA00010617"/>
    </source>
</evidence>
<evidence type="ECO:0000256" key="3">
    <source>
        <dbReference type="ARBA" id="ARBA00023002"/>
    </source>
</evidence>
<evidence type="ECO:0000313" key="8">
    <source>
        <dbReference type="Proteomes" id="UP001420932"/>
    </source>
</evidence>
<name>A0AAP0NJB7_9MAGN</name>
<dbReference type="GO" id="GO:0020037">
    <property type="term" value="F:heme binding"/>
    <property type="evidence" value="ECO:0007669"/>
    <property type="project" value="InterPro"/>
</dbReference>
<dbReference type="InterPro" id="IPR036396">
    <property type="entry name" value="Cyt_P450_sf"/>
</dbReference>
<keyword evidence="6" id="KW-0503">Monooxygenase</keyword>
<evidence type="ECO:0000256" key="6">
    <source>
        <dbReference type="RuleBase" id="RU000461"/>
    </source>
</evidence>
<dbReference type="PROSITE" id="PS00086">
    <property type="entry name" value="CYTOCHROME_P450"/>
    <property type="match status" value="1"/>
</dbReference>
<evidence type="ECO:0000256" key="5">
    <source>
        <dbReference type="PIRSR" id="PIRSR602401-1"/>
    </source>
</evidence>
<protein>
    <recommendedName>
        <fullName evidence="9">Cytochrome P450</fullName>
    </recommendedName>
</protein>
<evidence type="ECO:0000313" key="7">
    <source>
        <dbReference type="EMBL" id="KAK9108565.1"/>
    </source>
</evidence>
<keyword evidence="2 5" id="KW-0479">Metal-binding</keyword>
<dbReference type="GO" id="GO:0004497">
    <property type="term" value="F:monooxygenase activity"/>
    <property type="evidence" value="ECO:0007669"/>
    <property type="project" value="UniProtKB-KW"/>
</dbReference>
<proteinExistence type="inferred from homology"/>
<keyword evidence="8" id="KW-1185">Reference proteome</keyword>
<dbReference type="CDD" id="cd11064">
    <property type="entry name" value="CYP86A"/>
    <property type="match status" value="1"/>
</dbReference>
<keyword evidence="5 6" id="KW-0349">Heme</keyword>
<dbReference type="GO" id="GO:0044550">
    <property type="term" value="P:secondary metabolite biosynthetic process"/>
    <property type="evidence" value="ECO:0007669"/>
    <property type="project" value="UniProtKB-ARBA"/>
</dbReference>
<dbReference type="SUPFAM" id="SSF48264">
    <property type="entry name" value="Cytochrome P450"/>
    <property type="match status" value="1"/>
</dbReference>
<dbReference type="AlphaFoldDB" id="A0AAP0NJB7"/>
<dbReference type="GO" id="GO:0006629">
    <property type="term" value="P:lipid metabolic process"/>
    <property type="evidence" value="ECO:0007669"/>
    <property type="project" value="UniProtKB-ARBA"/>
</dbReference>
<dbReference type="InterPro" id="IPR002401">
    <property type="entry name" value="Cyt_P450_E_grp-I"/>
</dbReference>
<sequence>MVMLAWRELVMAVGSIFFLVYLRCWKYNTLPIKWPVVGMLPSMLLNIHRVHDWTTQLVSRNRLHFPFQGPWFGCIDFLGTADPANVRYMVSTNFSNFPKGPEFKEIFDVLGDGIFNSDMDEWRTQRRIGNALINHPKFLQFLIKTVRQKVEHGLFPVLDEYMDTQGPLDLQDVFKRFMFDNTCIFLTGTDPICLAADMPKVPIAQALDDVLHAIFYRHVIPKFFWKLQKIMGVGVEKKLTEARRTLDDFIGQCVFEKRQQLRRSEKVKEGDDEGMDLLTSYLSTKEEEQMKGLNKSDKFLRDTMVNYMFAGRDTVSSALTWFFWLLSKNPSAETKLIEELRAISPKKNQTTQHDKPVLFDIKQLNGLVYLHGAICECLRLFPPVPFGHRVPIEQDILPSGHTVHPNSRILTSLYAMGRMEEIWGKDCLQFKPERWISRDGCIKYEPPYKFVAFNAGPRICLGKEVAFTQMKMAVAMLIYNYRFEPVEGHPVVPKNSVVLHMEHGLLVRIKRRLIYKWAVLQMHIKMCTYIM</sequence>
<comment type="cofactor">
    <cofactor evidence="5">
        <name>heme</name>
        <dbReference type="ChEBI" id="CHEBI:30413"/>
    </cofactor>
</comment>
<comment type="similarity">
    <text evidence="1 6">Belongs to the cytochrome P450 family.</text>
</comment>
<dbReference type="GO" id="GO:0005506">
    <property type="term" value="F:iron ion binding"/>
    <property type="evidence" value="ECO:0007669"/>
    <property type="project" value="InterPro"/>
</dbReference>
<dbReference type="GO" id="GO:0016705">
    <property type="term" value="F:oxidoreductase activity, acting on paired donors, with incorporation or reduction of molecular oxygen"/>
    <property type="evidence" value="ECO:0007669"/>
    <property type="project" value="InterPro"/>
</dbReference>
<dbReference type="InterPro" id="IPR001128">
    <property type="entry name" value="Cyt_P450"/>
</dbReference>